<dbReference type="EMBL" id="LAZR01055311">
    <property type="protein sequence ID" value="KKK76658.1"/>
    <property type="molecule type" value="Genomic_DNA"/>
</dbReference>
<accession>A0A0F8Y5T3</accession>
<evidence type="ECO:0000313" key="1">
    <source>
        <dbReference type="EMBL" id="KKK76658.1"/>
    </source>
</evidence>
<organism evidence="1">
    <name type="scientific">marine sediment metagenome</name>
    <dbReference type="NCBI Taxonomy" id="412755"/>
    <lineage>
        <taxon>unclassified sequences</taxon>
        <taxon>metagenomes</taxon>
        <taxon>ecological metagenomes</taxon>
    </lineage>
</organism>
<reference evidence="1" key="1">
    <citation type="journal article" date="2015" name="Nature">
        <title>Complex archaea that bridge the gap between prokaryotes and eukaryotes.</title>
        <authorList>
            <person name="Spang A."/>
            <person name="Saw J.H."/>
            <person name="Jorgensen S.L."/>
            <person name="Zaremba-Niedzwiedzka K."/>
            <person name="Martijn J."/>
            <person name="Lind A.E."/>
            <person name="van Eijk R."/>
            <person name="Schleper C."/>
            <person name="Guy L."/>
            <person name="Ettema T.J."/>
        </authorList>
    </citation>
    <scope>NUCLEOTIDE SEQUENCE</scope>
</reference>
<name>A0A0F8Y5T3_9ZZZZ</name>
<dbReference type="AlphaFoldDB" id="A0A0F8Y5T3"/>
<comment type="caution">
    <text evidence="1">The sequence shown here is derived from an EMBL/GenBank/DDBJ whole genome shotgun (WGS) entry which is preliminary data.</text>
</comment>
<sequence length="322" mass="33259">LGADAANQFSVIGPSTFLSRDANPFTLQGSVEDGASAVAFNFDTTVLDSTSFTAGALHSRWVDLNDVVIMSLTPGSLLKLNGTTLDASAASRFDMGFSGQIALRLNSNGLAEFFLSGAALLAMGQISQSVDNNTEIKSVLGGTKAFGFVTNSSGATSAGKGFRFIGVNNASLWDDDDAAFLSIEPAITGFGTGVQRWKINGAGDVFMIGNAATDNAVVDSPDLILRANYDADAGAPVTPTVFDAVIKHDMLTAGASPTSKLSFLVNGAERLALSSAAPATYTRNATVVEDRTLLASASATIINNNNVLAALIFDLKARALIS</sequence>
<feature type="non-terminal residue" evidence="1">
    <location>
        <position position="1"/>
    </location>
</feature>
<protein>
    <submittedName>
        <fullName evidence="1">Uncharacterized protein</fullName>
    </submittedName>
</protein>
<proteinExistence type="predicted"/>
<gene>
    <name evidence="1" type="ORF">LCGC14_2861430</name>
</gene>